<feature type="region of interest" description="Disordered" evidence="1">
    <location>
        <begin position="816"/>
        <end position="914"/>
    </location>
</feature>
<feature type="transmembrane region" description="Helical" evidence="2">
    <location>
        <begin position="561"/>
        <end position="584"/>
    </location>
</feature>
<proteinExistence type="predicted"/>
<keyword evidence="4" id="KW-1185">Reference proteome</keyword>
<organism evidence="3 4">
    <name type="scientific">Rhizophagus irregularis (strain DAOM 181602 / DAOM 197198 / MUCL 43194)</name>
    <name type="common">Arbuscular mycorrhizal fungus</name>
    <name type="synonym">Glomus intraradices</name>
    <dbReference type="NCBI Taxonomy" id="747089"/>
    <lineage>
        <taxon>Eukaryota</taxon>
        <taxon>Fungi</taxon>
        <taxon>Fungi incertae sedis</taxon>
        <taxon>Mucoromycota</taxon>
        <taxon>Glomeromycotina</taxon>
        <taxon>Glomeromycetes</taxon>
        <taxon>Glomerales</taxon>
        <taxon>Glomeraceae</taxon>
        <taxon>Rhizophagus</taxon>
    </lineage>
</organism>
<evidence type="ECO:0000313" key="4">
    <source>
        <dbReference type="Proteomes" id="UP000018888"/>
    </source>
</evidence>
<feature type="compositionally biased region" description="Acidic residues" evidence="1">
    <location>
        <begin position="831"/>
        <end position="843"/>
    </location>
</feature>
<feature type="compositionally biased region" description="Basic and acidic residues" evidence="1">
    <location>
        <begin position="785"/>
        <end position="802"/>
    </location>
</feature>
<dbReference type="VEuPathDB" id="FungiDB:RhiirFUN_007699"/>
<sequence length="914" mass="102041">MTVFNNFNGLCTNPKIINSNYDDGGFLYTCYKQDTASIVWTSYSAPSIIDGTIKEKYSGEVGNITRYDLTYMFPTEGRGYAIVNGFLSNTQSTLSQWVVLANFITNDGQTKGTFVIFSQSTETSAIKSIPRCNIAYQLYGYSCILYIESTEKTFINIDFTSKGAVLNSQMFNVSQLNNNNQLYDVRNLWKGGECFVITEQLDQNVRGYVYSNDGIYNNTWNLPDTYTYTSKIFGIFPDNTVWAIATGSSIAANQWITVYSTALTTYSTVQGDTGYGSYSILSTVPERNAVIKPGLDQITIAYVMSNIEPSTGYITISQKNPNGIGNDFVRTKIPASSSPSGTTNNANNVTINGSLVTVKLEDYIFDRGNATYVVKIDDDFVEVNGQNLIGGSWQVSTEPGSGKNEPGIIILLTPDGTKNYLEIKKKDDVKTYVNGLSDEISRALAIEKGRIFIPYERYQYNRNTREDQILLRVDVKDTNMPDQPSSNALRNSLDKAVLSKGTSSIPIGPYTESLDSTYGSPESPHLWQRYRYILIGVIIGLFLLILFALIARKKFQGGRNFFTIVVFPLILVDFVLDIIVLAVHGRDLKWFFICGWVFFLVPILFNIIISWFLIDYQLNHSKPTEHWWKENPRTALGFTLLSCIDLEALNVVSSRCAGYNALNARFTEKGRKRVLISILFITFIEDVPQLIIYALYQKYIVITEIIPILVLSSSCIILLFKIISFIYLMFIYKPHRTLTSTVDKIDDTNSDTASVETGGGGAPTSETTARRQAGVTELGNIGRSSETRTDDDNNDNEIKAEKAGLTKGGFLAGDIYGEKSQTSKQTTEEKIVEEDSSEEETFEEKEIKYTEEQQETGEQEETTTTTTTYITEDVSGDTTEINPNTGISSSQSEVTETVTTEDGDTTTTITKTFY</sequence>
<keyword evidence="2" id="KW-0812">Transmembrane</keyword>
<reference evidence="3 4" key="2">
    <citation type="journal article" date="2018" name="New Phytol.">
        <title>High intraspecific genome diversity in the model arbuscular mycorrhizal symbiont Rhizophagus irregularis.</title>
        <authorList>
            <person name="Chen E.C.H."/>
            <person name="Morin E."/>
            <person name="Beaudet D."/>
            <person name="Noel J."/>
            <person name="Yildirir G."/>
            <person name="Ndikumana S."/>
            <person name="Charron P."/>
            <person name="St-Onge C."/>
            <person name="Giorgi J."/>
            <person name="Kruger M."/>
            <person name="Marton T."/>
            <person name="Ropars J."/>
            <person name="Grigoriev I.V."/>
            <person name="Hainaut M."/>
            <person name="Henrissat B."/>
            <person name="Roux C."/>
            <person name="Martin F."/>
            <person name="Corradi N."/>
        </authorList>
    </citation>
    <scope>NUCLEOTIDE SEQUENCE [LARGE SCALE GENOMIC DNA]</scope>
    <source>
        <strain evidence="3 4">DAOM 197198</strain>
    </source>
</reference>
<name>A0A2P4Q407_RHIID</name>
<protein>
    <submittedName>
        <fullName evidence="3">Uncharacterized protein</fullName>
    </submittedName>
</protein>
<evidence type="ECO:0000256" key="2">
    <source>
        <dbReference type="SAM" id="Phobius"/>
    </source>
</evidence>
<feature type="non-terminal residue" evidence="3">
    <location>
        <position position="914"/>
    </location>
</feature>
<evidence type="ECO:0000313" key="3">
    <source>
        <dbReference type="EMBL" id="POG72356.1"/>
    </source>
</evidence>
<dbReference type="AlphaFoldDB" id="A0A2P4Q407"/>
<feature type="compositionally biased region" description="Acidic residues" evidence="1">
    <location>
        <begin position="852"/>
        <end position="861"/>
    </location>
</feature>
<dbReference type="EMBL" id="AUPC02000096">
    <property type="protein sequence ID" value="POG72356.1"/>
    <property type="molecule type" value="Genomic_DNA"/>
</dbReference>
<keyword evidence="2" id="KW-1133">Transmembrane helix</keyword>
<comment type="caution">
    <text evidence="3">The sequence shown here is derived from an EMBL/GenBank/DDBJ whole genome shotgun (WGS) entry which is preliminary data.</text>
</comment>
<feature type="transmembrane region" description="Helical" evidence="2">
    <location>
        <begin position="590"/>
        <end position="614"/>
    </location>
</feature>
<dbReference type="Proteomes" id="UP000018888">
    <property type="component" value="Unassembled WGS sequence"/>
</dbReference>
<keyword evidence="2" id="KW-0472">Membrane</keyword>
<feature type="transmembrane region" description="Helical" evidence="2">
    <location>
        <begin position="674"/>
        <end position="696"/>
    </location>
</feature>
<reference evidence="3 4" key="1">
    <citation type="journal article" date="2013" name="Proc. Natl. Acad. Sci. U.S.A.">
        <title>Genome of an arbuscular mycorrhizal fungus provides insight into the oldest plant symbiosis.</title>
        <authorList>
            <person name="Tisserant E."/>
            <person name="Malbreil M."/>
            <person name="Kuo A."/>
            <person name="Kohler A."/>
            <person name="Symeonidi A."/>
            <person name="Balestrini R."/>
            <person name="Charron P."/>
            <person name="Duensing N."/>
            <person name="Frei Dit Frey N."/>
            <person name="Gianinazzi-Pearson V."/>
            <person name="Gilbert L.B."/>
            <person name="Handa Y."/>
            <person name="Herr J.R."/>
            <person name="Hijri M."/>
            <person name="Koul R."/>
            <person name="Kawaguchi M."/>
            <person name="Krajinski F."/>
            <person name="Lammers P.J."/>
            <person name="Masclaux F.G."/>
            <person name="Murat C."/>
            <person name="Morin E."/>
            <person name="Ndikumana S."/>
            <person name="Pagni M."/>
            <person name="Petitpierre D."/>
            <person name="Requena N."/>
            <person name="Rosikiewicz P."/>
            <person name="Riley R."/>
            <person name="Saito K."/>
            <person name="San Clemente H."/>
            <person name="Shapiro H."/>
            <person name="van Tuinen D."/>
            <person name="Becard G."/>
            <person name="Bonfante P."/>
            <person name="Paszkowski U."/>
            <person name="Shachar-Hill Y.Y."/>
            <person name="Tuskan G.A."/>
            <person name="Young P.W."/>
            <person name="Sanders I.R."/>
            <person name="Henrissat B."/>
            <person name="Rensing S.A."/>
            <person name="Grigoriev I.V."/>
            <person name="Corradi N."/>
            <person name="Roux C."/>
            <person name="Martin F."/>
        </authorList>
    </citation>
    <scope>NUCLEOTIDE SEQUENCE [LARGE SCALE GENOMIC DNA]</scope>
    <source>
        <strain evidence="3 4">DAOM 197198</strain>
    </source>
</reference>
<feature type="transmembrane region" description="Helical" evidence="2">
    <location>
        <begin position="530"/>
        <end position="549"/>
    </location>
</feature>
<accession>A0A2P4Q407</accession>
<feature type="compositionally biased region" description="Low complexity" evidence="1">
    <location>
        <begin position="862"/>
        <end position="872"/>
    </location>
</feature>
<feature type="transmembrane region" description="Helical" evidence="2">
    <location>
        <begin position="708"/>
        <end position="730"/>
    </location>
</feature>
<evidence type="ECO:0000256" key="1">
    <source>
        <dbReference type="SAM" id="MobiDB-lite"/>
    </source>
</evidence>
<gene>
    <name evidence="3" type="ORF">GLOIN_2v1595986</name>
</gene>
<feature type="region of interest" description="Disordered" evidence="1">
    <location>
        <begin position="744"/>
        <end position="802"/>
    </location>
</feature>
<feature type="compositionally biased region" description="Low complexity" evidence="1">
    <location>
        <begin position="905"/>
        <end position="914"/>
    </location>
</feature>
<feature type="compositionally biased region" description="Polar residues" evidence="1">
    <location>
        <begin position="876"/>
        <end position="892"/>
    </location>
</feature>